<sequence>MSAEGTPAKSPVTTGRSNVWKEDTDNPTLAKSPAARGAKYSVSREDAGCYERVGFKVPKKIHLAGPCDPEYVVSADFVVS</sequence>
<keyword evidence="3" id="KW-1185">Reference proteome</keyword>
<name>A0A3P7JHI9_STRVU</name>
<dbReference type="EMBL" id="UYYB01108085">
    <property type="protein sequence ID" value="VDM80293.1"/>
    <property type="molecule type" value="Genomic_DNA"/>
</dbReference>
<evidence type="ECO:0000313" key="2">
    <source>
        <dbReference type="EMBL" id="VDM80293.1"/>
    </source>
</evidence>
<evidence type="ECO:0000313" key="3">
    <source>
        <dbReference type="Proteomes" id="UP000270094"/>
    </source>
</evidence>
<feature type="region of interest" description="Disordered" evidence="1">
    <location>
        <begin position="1"/>
        <end position="38"/>
    </location>
</feature>
<accession>A0A3P7JHI9</accession>
<reference evidence="2 3" key="1">
    <citation type="submission" date="2018-11" db="EMBL/GenBank/DDBJ databases">
        <authorList>
            <consortium name="Pathogen Informatics"/>
        </authorList>
    </citation>
    <scope>NUCLEOTIDE SEQUENCE [LARGE SCALE GENOMIC DNA]</scope>
</reference>
<protein>
    <submittedName>
        <fullName evidence="2">Uncharacterized protein</fullName>
    </submittedName>
</protein>
<gene>
    <name evidence="2" type="ORF">SVUK_LOCUS15291</name>
</gene>
<dbReference type="Proteomes" id="UP000270094">
    <property type="component" value="Unassembled WGS sequence"/>
</dbReference>
<proteinExistence type="predicted"/>
<evidence type="ECO:0000256" key="1">
    <source>
        <dbReference type="SAM" id="MobiDB-lite"/>
    </source>
</evidence>
<organism evidence="2 3">
    <name type="scientific">Strongylus vulgaris</name>
    <name type="common">Blood worm</name>
    <dbReference type="NCBI Taxonomy" id="40348"/>
    <lineage>
        <taxon>Eukaryota</taxon>
        <taxon>Metazoa</taxon>
        <taxon>Ecdysozoa</taxon>
        <taxon>Nematoda</taxon>
        <taxon>Chromadorea</taxon>
        <taxon>Rhabditida</taxon>
        <taxon>Rhabditina</taxon>
        <taxon>Rhabditomorpha</taxon>
        <taxon>Strongyloidea</taxon>
        <taxon>Strongylidae</taxon>
        <taxon>Strongylus</taxon>
    </lineage>
</organism>
<dbReference type="AlphaFoldDB" id="A0A3P7JHI9"/>